<dbReference type="RefSeq" id="WP_088068995.1">
    <property type="nucleotide sequence ID" value="NZ_MOOV01000222.1"/>
</dbReference>
<accession>A0A9X6N6V5</accession>
<dbReference type="EMBL" id="MOOV01000222">
    <property type="protein sequence ID" value="OUB90430.1"/>
    <property type="molecule type" value="Genomic_DNA"/>
</dbReference>
<evidence type="ECO:0000313" key="2">
    <source>
        <dbReference type="Proteomes" id="UP000195160"/>
    </source>
</evidence>
<reference evidence="1 2" key="1">
    <citation type="submission" date="2016-10" db="EMBL/GenBank/DDBJ databases">
        <title>Comparative genomics of Bacillus thuringiensis reveals a path to pathogens against multiple invertebrate hosts.</title>
        <authorList>
            <person name="Zheng J."/>
            <person name="Gao Q."/>
            <person name="Liu H."/>
            <person name="Peng D."/>
            <person name="Ruan L."/>
            <person name="Sun M."/>
        </authorList>
    </citation>
    <scope>NUCLEOTIDE SEQUENCE [LARGE SCALE GENOMIC DNA]</scope>
    <source>
        <strain evidence="1">T30001</strain>
    </source>
</reference>
<comment type="caution">
    <text evidence="1">The sequence shown here is derived from an EMBL/GenBank/DDBJ whole genome shotgun (WGS) entry which is preliminary data.</text>
</comment>
<organism evidence="1 2">
    <name type="scientific">Bacillus thuringiensis subsp. medellin</name>
    <dbReference type="NCBI Taxonomy" id="79672"/>
    <lineage>
        <taxon>Bacteria</taxon>
        <taxon>Bacillati</taxon>
        <taxon>Bacillota</taxon>
        <taxon>Bacilli</taxon>
        <taxon>Bacillales</taxon>
        <taxon>Bacillaceae</taxon>
        <taxon>Bacillus</taxon>
        <taxon>Bacillus cereus group</taxon>
    </lineage>
</organism>
<proteinExistence type="predicted"/>
<gene>
    <name evidence="1" type="ORF">BK784_25365</name>
</gene>
<name>A0A9X6N6V5_BACTV</name>
<dbReference type="Proteomes" id="UP000195160">
    <property type="component" value="Unassembled WGS sequence"/>
</dbReference>
<evidence type="ECO:0000313" key="1">
    <source>
        <dbReference type="EMBL" id="OUB90430.1"/>
    </source>
</evidence>
<protein>
    <submittedName>
        <fullName evidence="1">Uncharacterized protein</fullName>
    </submittedName>
</protein>
<dbReference type="AlphaFoldDB" id="A0A9X6N6V5"/>
<sequence>MKTLKEIGFLQTGMTLVDYKGNEGTITGITYIEGFCYGVEFDNEKDRMQMWDWTRLRDDVYVKDGTYTG</sequence>